<organism evidence="2 3">
    <name type="scientific">Arabis nemorensis</name>
    <dbReference type="NCBI Taxonomy" id="586526"/>
    <lineage>
        <taxon>Eukaryota</taxon>
        <taxon>Viridiplantae</taxon>
        <taxon>Streptophyta</taxon>
        <taxon>Embryophyta</taxon>
        <taxon>Tracheophyta</taxon>
        <taxon>Spermatophyta</taxon>
        <taxon>Magnoliopsida</taxon>
        <taxon>eudicotyledons</taxon>
        <taxon>Gunneridae</taxon>
        <taxon>Pentapetalae</taxon>
        <taxon>rosids</taxon>
        <taxon>malvids</taxon>
        <taxon>Brassicales</taxon>
        <taxon>Brassicaceae</taxon>
        <taxon>Arabideae</taxon>
        <taxon>Arabis</taxon>
    </lineage>
</organism>
<keyword evidence="3" id="KW-1185">Reference proteome</keyword>
<feature type="compositionally biased region" description="Polar residues" evidence="1">
    <location>
        <begin position="15"/>
        <end position="24"/>
    </location>
</feature>
<evidence type="ECO:0000256" key="1">
    <source>
        <dbReference type="SAM" id="MobiDB-lite"/>
    </source>
</evidence>
<accession>A0A565BXZ2</accession>
<reference evidence="2" key="1">
    <citation type="submission" date="2019-07" db="EMBL/GenBank/DDBJ databases">
        <authorList>
            <person name="Dittberner H."/>
        </authorList>
    </citation>
    <scope>NUCLEOTIDE SEQUENCE [LARGE SCALE GENOMIC DNA]</scope>
</reference>
<feature type="compositionally biased region" description="Basic and acidic residues" evidence="1">
    <location>
        <begin position="25"/>
        <end position="61"/>
    </location>
</feature>
<evidence type="ECO:0000313" key="2">
    <source>
        <dbReference type="EMBL" id="VVB06268.1"/>
    </source>
</evidence>
<proteinExistence type="predicted"/>
<evidence type="ECO:0000313" key="3">
    <source>
        <dbReference type="Proteomes" id="UP000489600"/>
    </source>
</evidence>
<comment type="caution">
    <text evidence="2">The sequence shown here is derived from an EMBL/GenBank/DDBJ whole genome shotgun (WGS) entry which is preliminary data.</text>
</comment>
<gene>
    <name evidence="2" type="ORF">ANE_LOCUS16712</name>
</gene>
<feature type="region of interest" description="Disordered" evidence="1">
    <location>
        <begin position="1"/>
        <end position="61"/>
    </location>
</feature>
<dbReference type="Proteomes" id="UP000489600">
    <property type="component" value="Unassembled WGS sequence"/>
</dbReference>
<dbReference type="AlphaFoldDB" id="A0A565BXZ2"/>
<protein>
    <submittedName>
        <fullName evidence="2">Uncharacterized protein</fullName>
    </submittedName>
</protein>
<sequence>METKEIDQAQIYGLQGQTSKTSFESNKEADKSDGDCVTKSSLDDSNARNGRDPKPNEGIIRHDYRTLSKGTLERSKCGSIFESITEKNATTANFAEEDQWKWRRYFDQGATITRVDLI</sequence>
<name>A0A565BXZ2_9BRAS</name>
<dbReference type="EMBL" id="CABITT030000005">
    <property type="protein sequence ID" value="VVB06268.1"/>
    <property type="molecule type" value="Genomic_DNA"/>
</dbReference>